<feature type="non-terminal residue" evidence="11">
    <location>
        <position position="1"/>
    </location>
</feature>
<feature type="non-terminal residue" evidence="11">
    <location>
        <position position="53"/>
    </location>
</feature>
<keyword evidence="7" id="KW-1133">Transmembrane helix</keyword>
<dbReference type="InterPro" id="IPR013233">
    <property type="entry name" value="PIG-X/PBN1"/>
</dbReference>
<comment type="subcellular location">
    <subcellularLocation>
        <location evidence="1 10">Endoplasmic reticulum membrane</location>
        <topology evidence="1 10">Single-pass membrane protein</topology>
    </subcellularLocation>
</comment>
<comment type="function">
    <text evidence="10">Stabilizing subunit of the glycosylphosphatidylinositol-mannosyltransferase I complex which catalyzes the transfer of the first mannose, via an alpha-1,4 bond from a dolichol-phosphate-mannose (Dol-P-Man) to the glucosaminyl acyl phosphatidylinositol (GlcN-(acyl)PI) intermediate to generate alpha-D-Man-(1-&gt;4)-alpha-D-GlcN-(1-&gt;6)-(1-radyl,2-acyl-sn-glycero-3-phospho)-2-acyl-inositol and participates in the sixth step of the glycosylphosphatidylinositol-anchor biosynthesis. Probably acts by stabilizing the mannosyltransferase PIGM.</text>
</comment>
<keyword evidence="12" id="KW-1185">Reference proteome</keyword>
<evidence type="ECO:0000313" key="11">
    <source>
        <dbReference type="EMBL" id="KFM68423.1"/>
    </source>
</evidence>
<organism evidence="11 12">
    <name type="scientific">Stegodyphus mimosarum</name>
    <name type="common">African social velvet spider</name>
    <dbReference type="NCBI Taxonomy" id="407821"/>
    <lineage>
        <taxon>Eukaryota</taxon>
        <taxon>Metazoa</taxon>
        <taxon>Ecdysozoa</taxon>
        <taxon>Arthropoda</taxon>
        <taxon>Chelicerata</taxon>
        <taxon>Arachnida</taxon>
        <taxon>Araneae</taxon>
        <taxon>Araneomorphae</taxon>
        <taxon>Entelegynae</taxon>
        <taxon>Eresoidea</taxon>
        <taxon>Eresidae</taxon>
        <taxon>Stegodyphus</taxon>
    </lineage>
</organism>
<keyword evidence="6 10" id="KW-0256">Endoplasmic reticulum</keyword>
<dbReference type="GO" id="GO:0005789">
    <property type="term" value="C:endoplasmic reticulum membrane"/>
    <property type="evidence" value="ECO:0007669"/>
    <property type="project" value="UniProtKB-SubCell"/>
</dbReference>
<keyword evidence="9" id="KW-0325">Glycoprotein</keyword>
<dbReference type="AlphaFoldDB" id="A0A087TTI4"/>
<evidence type="ECO:0000313" key="12">
    <source>
        <dbReference type="Proteomes" id="UP000054359"/>
    </source>
</evidence>
<evidence type="ECO:0000256" key="1">
    <source>
        <dbReference type="ARBA" id="ARBA00004389"/>
    </source>
</evidence>
<evidence type="ECO:0000256" key="4">
    <source>
        <dbReference type="ARBA" id="ARBA00022502"/>
    </source>
</evidence>
<comment type="pathway">
    <text evidence="2 10">Glycolipid biosynthesis; glycosylphosphatidylinositol-anchor biosynthesis.</text>
</comment>
<evidence type="ECO:0000256" key="8">
    <source>
        <dbReference type="ARBA" id="ARBA00023136"/>
    </source>
</evidence>
<gene>
    <name evidence="11" type="ORF">X975_19830</name>
</gene>
<keyword evidence="5" id="KW-0812">Transmembrane</keyword>
<comment type="similarity">
    <text evidence="3 10">Belongs to the PIGX family.</text>
</comment>
<evidence type="ECO:0000256" key="9">
    <source>
        <dbReference type="ARBA" id="ARBA00023180"/>
    </source>
</evidence>
<evidence type="ECO:0000256" key="2">
    <source>
        <dbReference type="ARBA" id="ARBA00004687"/>
    </source>
</evidence>
<reference evidence="11 12" key="1">
    <citation type="submission" date="2013-11" db="EMBL/GenBank/DDBJ databases">
        <title>Genome sequencing of Stegodyphus mimosarum.</title>
        <authorList>
            <person name="Bechsgaard J."/>
        </authorList>
    </citation>
    <scope>NUCLEOTIDE SEQUENCE [LARGE SCALE GENOMIC DNA]</scope>
</reference>
<evidence type="ECO:0000256" key="7">
    <source>
        <dbReference type="ARBA" id="ARBA00022989"/>
    </source>
</evidence>
<name>A0A087TTI4_STEMI</name>
<proteinExistence type="inferred from homology"/>
<dbReference type="Pfam" id="PF08320">
    <property type="entry name" value="PIG-X"/>
    <property type="match status" value="1"/>
</dbReference>
<keyword evidence="8" id="KW-0472">Membrane</keyword>
<dbReference type="GO" id="GO:0006506">
    <property type="term" value="P:GPI anchor biosynthetic process"/>
    <property type="evidence" value="ECO:0007669"/>
    <property type="project" value="UniProtKB-UniPathway"/>
</dbReference>
<evidence type="ECO:0000256" key="3">
    <source>
        <dbReference type="ARBA" id="ARBA00010345"/>
    </source>
</evidence>
<accession>A0A087TTI4</accession>
<evidence type="ECO:0000256" key="6">
    <source>
        <dbReference type="ARBA" id="ARBA00022824"/>
    </source>
</evidence>
<dbReference type="OrthoDB" id="6424547at2759"/>
<evidence type="ECO:0000256" key="10">
    <source>
        <dbReference type="RuleBase" id="RU366056"/>
    </source>
</evidence>
<dbReference type="EMBL" id="KK116674">
    <property type="protein sequence ID" value="KFM68423.1"/>
    <property type="molecule type" value="Genomic_DNA"/>
</dbReference>
<protein>
    <recommendedName>
        <fullName evidence="10">Phosphatidylinositol-glycan biosynthesis class X protein</fullName>
    </recommendedName>
</protein>
<dbReference type="Proteomes" id="UP000054359">
    <property type="component" value="Unassembled WGS sequence"/>
</dbReference>
<sequence>NLSADFKRIILFNGFHRILSYRINIHGLKGKTKLLIKENFPKEIYIDPYQIPR</sequence>
<dbReference type="UniPathway" id="UPA00196"/>
<evidence type="ECO:0000256" key="5">
    <source>
        <dbReference type="ARBA" id="ARBA00022692"/>
    </source>
</evidence>
<keyword evidence="4 10" id="KW-0337">GPI-anchor biosynthesis</keyword>